<sequence length="312" mass="35676">MDTPEDVPAQIAGYTIFPLSIPSLPSFPVSAVHYLYVAPHQPKVPSPTASRSLFLTNTPFDSTELHLKILFSTQLGLPSGRVEDVEFEGRSRRNDSVEPAASHDANPTSSKKRKRSKELDYERELESATTLPAVWDRELRSNGRTAVIRFVDRSSMETALKAIKAVRKRRHKPIWGEGLQDKLPPLGSARYLKHHELLFPDKSKILENVNKYMTAYAAREDAQKKLHARQRQEPDEEGFITVGRGGKSNAARQEAAQALAVKQKEKQKGLEDFYRFQSREKNKQRAGELKRRFDEDREKVRQMRDRRGKLMV</sequence>
<evidence type="ECO:0008006" key="7">
    <source>
        <dbReference type="Google" id="ProtNLM"/>
    </source>
</evidence>
<dbReference type="InterPro" id="IPR040447">
    <property type="entry name" value="RRM_Rrp7"/>
</dbReference>
<dbReference type="GO" id="GO:0000028">
    <property type="term" value="P:ribosomal small subunit assembly"/>
    <property type="evidence" value="ECO:0007669"/>
    <property type="project" value="TreeGrafter"/>
</dbReference>
<evidence type="ECO:0000259" key="3">
    <source>
        <dbReference type="Pfam" id="PF12923"/>
    </source>
</evidence>
<dbReference type="CDD" id="cd12950">
    <property type="entry name" value="RRP7_Rrp7p"/>
    <property type="match status" value="1"/>
</dbReference>
<dbReference type="EMBL" id="JAPUFD010000011">
    <property type="protein sequence ID" value="MDI1490200.1"/>
    <property type="molecule type" value="Genomic_DNA"/>
</dbReference>
<name>A0AA43TXN6_9LECA</name>
<dbReference type="PANTHER" id="PTHR13191">
    <property type="entry name" value="RIBOSOMAL RNA PROCESSING PROTEIN 7-RELATED"/>
    <property type="match status" value="1"/>
</dbReference>
<gene>
    <name evidence="5" type="ORF">OHK93_001400</name>
</gene>
<dbReference type="CDD" id="cd12293">
    <property type="entry name" value="dRRM_Rrp7p"/>
    <property type="match status" value="1"/>
</dbReference>
<dbReference type="InterPro" id="IPR040446">
    <property type="entry name" value="RRP7"/>
</dbReference>
<protein>
    <recommendedName>
        <fullName evidence="7">Ribosomal RNA-processing protein 7</fullName>
    </recommendedName>
</protein>
<keyword evidence="6" id="KW-1185">Reference proteome</keyword>
<feature type="region of interest" description="Disordered" evidence="2">
    <location>
        <begin position="277"/>
        <end position="312"/>
    </location>
</feature>
<dbReference type="Pfam" id="PF12923">
    <property type="entry name" value="RRP7"/>
    <property type="match status" value="1"/>
</dbReference>
<evidence type="ECO:0000256" key="1">
    <source>
        <dbReference type="ARBA" id="ARBA00006110"/>
    </source>
</evidence>
<dbReference type="AlphaFoldDB" id="A0AA43TXN6"/>
<dbReference type="Pfam" id="PF17799">
    <property type="entry name" value="RRM_Rrp7"/>
    <property type="match status" value="1"/>
</dbReference>
<dbReference type="GO" id="GO:0006364">
    <property type="term" value="P:rRNA processing"/>
    <property type="evidence" value="ECO:0007669"/>
    <property type="project" value="TreeGrafter"/>
</dbReference>
<evidence type="ECO:0000313" key="5">
    <source>
        <dbReference type="EMBL" id="MDI1490200.1"/>
    </source>
</evidence>
<reference evidence="5" key="1">
    <citation type="journal article" date="2023" name="Genome Biol. Evol.">
        <title>First Whole Genome Sequence and Flow Cytometry Genome Size Data for the Lichen-Forming Fungus Ramalina farinacea (Ascomycota).</title>
        <authorList>
            <person name="Llewellyn T."/>
            <person name="Mian S."/>
            <person name="Hill R."/>
            <person name="Leitch I.J."/>
            <person name="Gaya E."/>
        </authorList>
    </citation>
    <scope>NUCLEOTIDE SEQUENCE</scope>
    <source>
        <strain evidence="5">LIQ254RAFAR</strain>
    </source>
</reference>
<proteinExistence type="inferred from homology"/>
<dbReference type="InterPro" id="IPR024326">
    <property type="entry name" value="RRP7_C"/>
</dbReference>
<feature type="domain" description="Rrp7 RRM-like N-terminal" evidence="4">
    <location>
        <begin position="11"/>
        <end position="194"/>
    </location>
</feature>
<feature type="compositionally biased region" description="Basic and acidic residues" evidence="2">
    <location>
        <begin position="87"/>
        <end position="96"/>
    </location>
</feature>
<dbReference type="Proteomes" id="UP001161017">
    <property type="component" value="Unassembled WGS sequence"/>
</dbReference>
<evidence type="ECO:0000313" key="6">
    <source>
        <dbReference type="Proteomes" id="UP001161017"/>
    </source>
</evidence>
<organism evidence="5 6">
    <name type="scientific">Ramalina farinacea</name>
    <dbReference type="NCBI Taxonomy" id="258253"/>
    <lineage>
        <taxon>Eukaryota</taxon>
        <taxon>Fungi</taxon>
        <taxon>Dikarya</taxon>
        <taxon>Ascomycota</taxon>
        <taxon>Pezizomycotina</taxon>
        <taxon>Lecanoromycetes</taxon>
        <taxon>OSLEUM clade</taxon>
        <taxon>Lecanoromycetidae</taxon>
        <taxon>Lecanorales</taxon>
        <taxon>Lecanorineae</taxon>
        <taxon>Ramalinaceae</taxon>
        <taxon>Ramalina</taxon>
    </lineage>
</organism>
<feature type="region of interest" description="Disordered" evidence="2">
    <location>
        <begin position="87"/>
        <end position="123"/>
    </location>
</feature>
<dbReference type="PANTHER" id="PTHR13191:SF0">
    <property type="entry name" value="RIBOSOMAL RNA-PROCESSING PROTEIN 7 HOMOLOG A-RELATED"/>
    <property type="match status" value="1"/>
</dbReference>
<comment type="caution">
    <text evidence="5">The sequence shown here is derived from an EMBL/GenBank/DDBJ whole genome shotgun (WGS) entry which is preliminary data.</text>
</comment>
<dbReference type="GO" id="GO:0032545">
    <property type="term" value="C:CURI complex"/>
    <property type="evidence" value="ECO:0007669"/>
    <property type="project" value="TreeGrafter"/>
</dbReference>
<evidence type="ECO:0000256" key="2">
    <source>
        <dbReference type="SAM" id="MobiDB-lite"/>
    </source>
</evidence>
<comment type="similarity">
    <text evidence="1">Belongs to the RRP7 family.</text>
</comment>
<feature type="domain" description="Ribosomal RNA-processing protein 7 C-terminal" evidence="3">
    <location>
        <begin position="198"/>
        <end position="307"/>
    </location>
</feature>
<dbReference type="GO" id="GO:0034456">
    <property type="term" value="C:UTP-C complex"/>
    <property type="evidence" value="ECO:0007669"/>
    <property type="project" value="TreeGrafter"/>
</dbReference>
<accession>A0AA43TXN6</accession>
<dbReference type="Gene3D" id="6.10.250.1770">
    <property type="match status" value="1"/>
</dbReference>
<evidence type="ECO:0000259" key="4">
    <source>
        <dbReference type="Pfam" id="PF17799"/>
    </source>
</evidence>
<feature type="compositionally biased region" description="Basic and acidic residues" evidence="2">
    <location>
        <begin position="277"/>
        <end position="305"/>
    </location>
</feature>